<evidence type="ECO:0000313" key="1">
    <source>
        <dbReference type="EMBL" id="RVW15356.1"/>
    </source>
</evidence>
<accession>A0A438BWI7</accession>
<dbReference type="Proteomes" id="UP000288805">
    <property type="component" value="Unassembled WGS sequence"/>
</dbReference>
<protein>
    <submittedName>
        <fullName evidence="1">Beta-galactosidase 9</fullName>
    </submittedName>
</protein>
<name>A0A438BWI7_VITVI</name>
<evidence type="ECO:0000313" key="2">
    <source>
        <dbReference type="EMBL" id="RVW99760.1"/>
    </source>
</evidence>
<dbReference type="EMBL" id="QGNW01002601">
    <property type="protein sequence ID" value="RVW15356.1"/>
    <property type="molecule type" value="Genomic_DNA"/>
</dbReference>
<dbReference type="EMBL" id="QGNW01000085">
    <property type="protein sequence ID" value="RVW99760.1"/>
    <property type="molecule type" value="Genomic_DNA"/>
</dbReference>
<sequence length="89" mass="9847">MMKQSQLNPKCEGSVIGHWVKVVQPIQLLQGYNDLVLLSQTVGLQTGVGGILKDHCGTLARSFPILASSWFAMKLEMPTLIEEIFEFGQ</sequence>
<dbReference type="AlphaFoldDB" id="A0A438BWI7"/>
<organism evidence="1 3">
    <name type="scientific">Vitis vinifera</name>
    <name type="common">Grape</name>
    <dbReference type="NCBI Taxonomy" id="29760"/>
    <lineage>
        <taxon>Eukaryota</taxon>
        <taxon>Viridiplantae</taxon>
        <taxon>Streptophyta</taxon>
        <taxon>Embryophyta</taxon>
        <taxon>Tracheophyta</taxon>
        <taxon>Spermatophyta</taxon>
        <taxon>Magnoliopsida</taxon>
        <taxon>eudicotyledons</taxon>
        <taxon>Gunneridae</taxon>
        <taxon>Pentapetalae</taxon>
        <taxon>rosids</taxon>
        <taxon>Vitales</taxon>
        <taxon>Vitaceae</taxon>
        <taxon>Viteae</taxon>
        <taxon>Vitis</taxon>
    </lineage>
</organism>
<comment type="caution">
    <text evidence="1">The sequence shown here is derived from an EMBL/GenBank/DDBJ whole genome shotgun (WGS) entry which is preliminary data.</text>
</comment>
<evidence type="ECO:0000313" key="3">
    <source>
        <dbReference type="Proteomes" id="UP000288805"/>
    </source>
</evidence>
<proteinExistence type="predicted"/>
<gene>
    <name evidence="1" type="primary">BGAL9_1</name>
    <name evidence="2" type="synonym">BGAL9_5</name>
    <name evidence="2" type="ORF">CK203_029143</name>
    <name evidence="1" type="ORF">CK203_082619</name>
</gene>
<reference evidence="1 3" key="1">
    <citation type="journal article" date="2018" name="PLoS Genet.">
        <title>Population sequencing reveals clonal diversity and ancestral inbreeding in the grapevine cultivar Chardonnay.</title>
        <authorList>
            <person name="Roach M.J."/>
            <person name="Johnson D.L."/>
            <person name="Bohlmann J."/>
            <person name="van Vuuren H.J."/>
            <person name="Jones S.J."/>
            <person name="Pretorius I.S."/>
            <person name="Schmidt S.A."/>
            <person name="Borneman A.R."/>
        </authorList>
    </citation>
    <scope>NUCLEOTIDE SEQUENCE [LARGE SCALE GENOMIC DNA]</scope>
    <source>
        <strain evidence="3">cv. Chardonnay</strain>
        <strain evidence="1">I10V1</strain>
        <tissue evidence="1">Leaf</tissue>
    </source>
</reference>